<evidence type="ECO:0000313" key="1">
    <source>
        <dbReference type="EMBL" id="GLC53492.1"/>
    </source>
</evidence>
<dbReference type="AlphaFoldDB" id="A0A9W6BJT1"/>
<gene>
    <name evidence="1" type="primary">PLEST006992</name>
    <name evidence="1" type="ORF">PLESTB_000755500</name>
</gene>
<dbReference type="SFLD" id="SFLDS00003">
    <property type="entry name" value="Haloacid_Dehalogenase"/>
    <property type="match status" value="1"/>
</dbReference>
<protein>
    <submittedName>
        <fullName evidence="1">Uncharacterized protein</fullName>
    </submittedName>
</protein>
<dbReference type="OrthoDB" id="40579at2759"/>
<dbReference type="SFLD" id="SFLDG01129">
    <property type="entry name" value="C1.5:_HAD__Beta-PGM__Phosphata"/>
    <property type="match status" value="1"/>
</dbReference>
<reference evidence="1 2" key="1">
    <citation type="journal article" date="2023" name="Commun. Biol.">
        <title>Reorganization of the ancestral sex-determining regions during the evolution of trioecy in Pleodorina starrii.</title>
        <authorList>
            <person name="Takahashi K."/>
            <person name="Suzuki S."/>
            <person name="Kawai-Toyooka H."/>
            <person name="Yamamoto K."/>
            <person name="Hamaji T."/>
            <person name="Ootsuki R."/>
            <person name="Yamaguchi H."/>
            <person name="Kawachi M."/>
            <person name="Higashiyama T."/>
            <person name="Nozaki H."/>
        </authorList>
    </citation>
    <scope>NUCLEOTIDE SEQUENCE [LARGE SCALE GENOMIC DNA]</scope>
    <source>
        <strain evidence="1 2">NIES-4479</strain>
    </source>
</reference>
<comment type="caution">
    <text evidence="1">The sequence shown here is derived from an EMBL/GenBank/DDBJ whole genome shotgun (WGS) entry which is preliminary data.</text>
</comment>
<sequence length="243" mass="26464">MATPHPAKDGSVVPVAAVIFDMDGLLLDTEGAYTIAQQRILDRFGRKFTWELKAGMMGRQAMEGAKWLLDALELGPQDITPEQFLEERDALLADVFPDSPLMPGVERLLRHLASAGVPMCVATGSNKQQFAVKTSKHGELFGRVFSHVVTGDMLPRAKPDPAIFLRAAEGFTTPQQPAPPPSALLVFEDAPNGVEAALAAGMRVVMVPYPGMPEELQRCGATRVLKSLEEFRPEEWGLPPYAE</sequence>
<dbReference type="SFLD" id="SFLDG01135">
    <property type="entry name" value="C1.5.6:_HAD__Beta-PGM__Phospha"/>
    <property type="match status" value="1"/>
</dbReference>
<proteinExistence type="predicted"/>
<dbReference type="PANTHER" id="PTHR18901:SF38">
    <property type="entry name" value="PSEUDOURIDINE-5'-PHOSPHATASE"/>
    <property type="match status" value="1"/>
</dbReference>
<dbReference type="InterPro" id="IPR006439">
    <property type="entry name" value="HAD-SF_hydro_IA"/>
</dbReference>
<dbReference type="Gene3D" id="3.40.50.1000">
    <property type="entry name" value="HAD superfamily/HAD-like"/>
    <property type="match status" value="1"/>
</dbReference>
<dbReference type="PANTHER" id="PTHR18901">
    <property type="entry name" value="2-DEOXYGLUCOSE-6-PHOSPHATE PHOSPHATASE 2"/>
    <property type="match status" value="1"/>
</dbReference>
<dbReference type="FunFam" id="1.10.150.240:FF:000001">
    <property type="entry name" value="Haloacid dehalogenase-like hydrolase domain"/>
    <property type="match status" value="1"/>
</dbReference>
<dbReference type="Gene3D" id="1.10.150.240">
    <property type="entry name" value="Putative phosphatase, domain 2"/>
    <property type="match status" value="1"/>
</dbReference>
<evidence type="ECO:0000313" key="2">
    <source>
        <dbReference type="Proteomes" id="UP001165080"/>
    </source>
</evidence>
<organism evidence="1 2">
    <name type="scientific">Pleodorina starrii</name>
    <dbReference type="NCBI Taxonomy" id="330485"/>
    <lineage>
        <taxon>Eukaryota</taxon>
        <taxon>Viridiplantae</taxon>
        <taxon>Chlorophyta</taxon>
        <taxon>core chlorophytes</taxon>
        <taxon>Chlorophyceae</taxon>
        <taxon>CS clade</taxon>
        <taxon>Chlamydomonadales</taxon>
        <taxon>Volvocaceae</taxon>
        <taxon>Pleodorina</taxon>
    </lineage>
</organism>
<keyword evidence="2" id="KW-1185">Reference proteome</keyword>
<dbReference type="EMBL" id="BRXU01000008">
    <property type="protein sequence ID" value="GLC53492.1"/>
    <property type="molecule type" value="Genomic_DNA"/>
</dbReference>
<dbReference type="InterPro" id="IPR023198">
    <property type="entry name" value="PGP-like_dom2"/>
</dbReference>
<dbReference type="Pfam" id="PF00702">
    <property type="entry name" value="Hydrolase"/>
    <property type="match status" value="1"/>
</dbReference>
<dbReference type="InterPro" id="IPR036412">
    <property type="entry name" value="HAD-like_sf"/>
</dbReference>
<dbReference type="PRINTS" id="PR00413">
    <property type="entry name" value="HADHALOGNASE"/>
</dbReference>
<dbReference type="GO" id="GO:0016791">
    <property type="term" value="F:phosphatase activity"/>
    <property type="evidence" value="ECO:0007669"/>
    <property type="project" value="TreeGrafter"/>
</dbReference>
<dbReference type="SUPFAM" id="SSF56784">
    <property type="entry name" value="HAD-like"/>
    <property type="match status" value="1"/>
</dbReference>
<accession>A0A9W6BJT1</accession>
<dbReference type="InterPro" id="IPR023214">
    <property type="entry name" value="HAD_sf"/>
</dbReference>
<dbReference type="NCBIfam" id="TIGR01509">
    <property type="entry name" value="HAD-SF-IA-v3"/>
    <property type="match status" value="1"/>
</dbReference>
<dbReference type="Proteomes" id="UP001165080">
    <property type="component" value="Unassembled WGS sequence"/>
</dbReference>
<name>A0A9W6BJT1_9CHLO</name>